<proteinExistence type="predicted"/>
<dbReference type="Proteomes" id="UP000466523">
    <property type="component" value="Unassembled WGS sequence"/>
</dbReference>
<accession>A0A7K3LHS1</accession>
<sequence>MKNADRDWLKYVIATTVDRMELIIDMVGQEDPETAQDVAEGHLVGLRKIAAQLGLERVYSDGRSIQTQVRNSETGITFKRVWVPDVALDQRTSHTGALLRGDEYSACPGVYEVTYDPVDQSTTIKVVRTDDP</sequence>
<gene>
    <name evidence="1" type="ORF">GWR20_22365</name>
</gene>
<comment type="caution">
    <text evidence="1">The sequence shown here is derived from an EMBL/GenBank/DDBJ whole genome shotgun (WGS) entry which is preliminary data.</text>
</comment>
<evidence type="ECO:0000313" key="1">
    <source>
        <dbReference type="EMBL" id="NDJ91852.1"/>
    </source>
</evidence>
<name>A0A7K3LHS1_9MYCO</name>
<dbReference type="RefSeq" id="WP_162113273.1">
    <property type="nucleotide sequence ID" value="NZ_JAACYR010000136.1"/>
</dbReference>
<protein>
    <submittedName>
        <fullName evidence="1">Uncharacterized protein</fullName>
    </submittedName>
</protein>
<dbReference type="AlphaFoldDB" id="A0A7K3LHS1"/>
<dbReference type="EMBL" id="JAACYR010000136">
    <property type="protein sequence ID" value="NDJ91852.1"/>
    <property type="molecule type" value="Genomic_DNA"/>
</dbReference>
<evidence type="ECO:0000313" key="2">
    <source>
        <dbReference type="Proteomes" id="UP000466523"/>
    </source>
</evidence>
<reference evidence="1 2" key="1">
    <citation type="submission" date="2020-01" db="EMBL/GenBank/DDBJ databases">
        <authorList>
            <person name="Sanchez-Estrada R."/>
            <person name="Gonzalez-Y-Merchand J.A."/>
            <person name="Rivera-Gutierrez S."/>
        </authorList>
    </citation>
    <scope>NUCLEOTIDE SEQUENCE [LARGE SCALE GENOMIC DNA]</scope>
    <source>
        <strain evidence="1 2">CST 7247</strain>
    </source>
</reference>
<organism evidence="1 2">
    <name type="scientific">Mycolicibacter kumamotonensis</name>
    <dbReference type="NCBI Taxonomy" id="354243"/>
    <lineage>
        <taxon>Bacteria</taxon>
        <taxon>Bacillati</taxon>
        <taxon>Actinomycetota</taxon>
        <taxon>Actinomycetes</taxon>
        <taxon>Mycobacteriales</taxon>
        <taxon>Mycobacteriaceae</taxon>
        <taxon>Mycolicibacter</taxon>
    </lineage>
</organism>